<feature type="compositionally biased region" description="Low complexity" evidence="22">
    <location>
        <begin position="644"/>
        <end position="656"/>
    </location>
</feature>
<feature type="region of interest" description="Disordered" evidence="22">
    <location>
        <begin position="1"/>
        <end position="30"/>
    </location>
</feature>
<protein>
    <recommendedName>
        <fullName evidence="20">MAP/microtubule affinity-regulating kinase 3</fullName>
        <ecNumber evidence="5">2.7.11.1</ecNumber>
    </recommendedName>
</protein>
<dbReference type="InterPro" id="IPR008271">
    <property type="entry name" value="Ser/Thr_kinase_AS"/>
</dbReference>
<dbReference type="InterPro" id="IPR015940">
    <property type="entry name" value="UBA"/>
</dbReference>
<dbReference type="FunFam" id="3.30.310.80:FF:000001">
    <property type="entry name" value="Non-specific serine/threonine protein kinase"/>
    <property type="match status" value="1"/>
</dbReference>
<evidence type="ECO:0000256" key="20">
    <source>
        <dbReference type="ARBA" id="ARBA00071529"/>
    </source>
</evidence>
<comment type="function">
    <text evidence="18">Serine/threonine-protein kinase. Involved in the specific phosphorylation of microtubule-associated proteins for MAP2 and MAP4. Phosphorylates the microtubule-associated protein MAPT/TAU. Phosphorylates CDC25C on 'Ser-216'. Regulates localization and activity of some histone deacetylases by mediating phosphorylation of HDAC7, promoting subsequent interaction between HDAC7 and 14-3-3 and export from the nucleus. Regulates localization and activity of MITF by mediating its phosphorylation, promoting subsequent interaction between MITF and 14-3-3 and retention in the cytosol. Negatively regulates the Hippo signaling pathway and antagonizes the phosphorylation of LATS1. Cooperates with DLG5 to inhibit the kinase activity of STK3/MST2 toward LATS1. Phosphorylates PKP2 and KSR1.</text>
</comment>
<feature type="compositionally biased region" description="Polar residues" evidence="22">
    <location>
        <begin position="1048"/>
        <end position="1072"/>
    </location>
</feature>
<name>A0AA85KBZ0_TRIRE</name>
<dbReference type="GO" id="GO:0042995">
    <property type="term" value="C:cell projection"/>
    <property type="evidence" value="ECO:0007669"/>
    <property type="project" value="UniProtKB-SubCell"/>
</dbReference>
<evidence type="ECO:0000256" key="18">
    <source>
        <dbReference type="ARBA" id="ARBA00054424"/>
    </source>
</evidence>
<organism evidence="26 27">
    <name type="scientific">Trichobilharzia regenti</name>
    <name type="common">Nasal bird schistosome</name>
    <dbReference type="NCBI Taxonomy" id="157069"/>
    <lineage>
        <taxon>Eukaryota</taxon>
        <taxon>Metazoa</taxon>
        <taxon>Spiralia</taxon>
        <taxon>Lophotrochozoa</taxon>
        <taxon>Platyhelminthes</taxon>
        <taxon>Trematoda</taxon>
        <taxon>Digenea</taxon>
        <taxon>Strigeidida</taxon>
        <taxon>Schistosomatoidea</taxon>
        <taxon>Schistosomatidae</taxon>
        <taxon>Trichobilharzia</taxon>
    </lineage>
</organism>
<sequence>MATAALAPVAARPPSRSDQQHNGNIQEPSRPLRWRVIDDQPHVGKYKFIRTIGKGNFAKVKLASHVITGQQVAIKIIDKTQLSPSSRQKLFREVRLMKLLDHPNIVKLFEIIDNDKILYLVMEYASGGEVFDYLVAHGRMKEKEARAKFRQIVSAVQYCHQKHIIHRDLKAENLLLDADMNIKLADFGFSNEFSPGTKLDTFCGSPPYAAPELFQGKKYDGPEVDVWSLGVILYTLVSGSLPFDGQTLRELRERVLRGKYRIPFYMSTDCESLLKKMLVLNPSRRYTLEMVMKDRWMNTGYEDNVLSPYIEPEPDYTDPVRIEIMVNMGFSRDEIEKSLTQGNFDDIMATYLLLDRRRSSLDTSSRDGSSLSLRQSNHLLSATPTPATVPVMTSGSASCASANAASVEHTSNICSDDTPSVPVANTNALSMTQNAHSSSKFAVTSGGGTRSTSTTPPSTVTVVNNGTNNKPAVNIITPSSVSGSESPGPMGTSTISPISPINLAATNTYSTPSGNANVNFNTALNAIDTSCPSSNTESVKLMRSDLVRASDRPGREESGRILARLRGITDEMATPVVGGGGLTAYPNVPGQRISIDAGTSTVRPTTAGQRKPVPMTSTGLGTNAKVSPSSNVSMARRTHTLNYGTTTSTSGTSHTGDQQHSGRRTQISSNTSGRNAGFDSPNPRNSVALSGITGLSSGLPVSPLSTGNSSDKSTSGTSSTGGNNQVTTNGAGRLPSHEIRSHVTPALVPMTTRTTKVHHGANISGGTGGGYHAGLLLERSATVSASGSNSSGNGTSSSQSSSTRGGGDSVGTGDLHRHQTGPNASSRSGVNDHAAASFNRNDFTYSSLRPSMITSASWKSRMGTSANQASSIASSAAAGRRGVSITSANSNTASGVNNGTGTIMETTPFPRLTPERRTIHSPNQPNIEFDFDTSNTNPGNTIAARCMNVPLAGAGTANSSGMSHLTPSGTGGLTFFKALTSKIGRRGPNTGAMGNVSHTLTGGTDISNIPFSTAESNIGASTTSSGSGYIPGESAFSDISVHGGYNEPVSQATPGGSSAGSPVSQGGNQTISHTDDSVNDQTKPRSLRFTWSMKTTSSMCPDDMIKEIKKVLAANNCEYDQRERYLLICEHGDPSTDANVQWEMEVCKLPRLSLNGVRFKRISGTSIGFKNIASKIANDLKL</sequence>
<evidence type="ECO:0000256" key="14">
    <source>
        <dbReference type="ARBA" id="ARBA00023136"/>
    </source>
</evidence>
<feature type="compositionally biased region" description="Low complexity" evidence="22">
    <location>
        <begin position="478"/>
        <end position="491"/>
    </location>
</feature>
<evidence type="ECO:0000256" key="22">
    <source>
        <dbReference type="SAM" id="MobiDB-lite"/>
    </source>
</evidence>
<feature type="domain" description="Protein kinase" evidence="23">
    <location>
        <begin position="46"/>
        <end position="297"/>
    </location>
</feature>
<dbReference type="InterPro" id="IPR017441">
    <property type="entry name" value="Protein_kinase_ATP_BS"/>
</dbReference>
<feature type="region of interest" description="Disordered" evidence="22">
    <location>
        <begin position="912"/>
        <end position="932"/>
    </location>
</feature>
<dbReference type="EC" id="2.7.11.1" evidence="5"/>
<feature type="region of interest" description="Disordered" evidence="22">
    <location>
        <begin position="433"/>
        <end position="496"/>
    </location>
</feature>
<dbReference type="Proteomes" id="UP000050795">
    <property type="component" value="Unassembled WGS sequence"/>
</dbReference>
<keyword evidence="13 21" id="KW-0067">ATP-binding</keyword>
<dbReference type="GO" id="GO:0005886">
    <property type="term" value="C:plasma membrane"/>
    <property type="evidence" value="ECO:0007669"/>
    <property type="project" value="UniProtKB-SubCell"/>
</dbReference>
<keyword evidence="15" id="KW-0966">Cell projection</keyword>
<evidence type="ECO:0000256" key="12">
    <source>
        <dbReference type="ARBA" id="ARBA00022777"/>
    </source>
</evidence>
<evidence type="ECO:0000256" key="19">
    <source>
        <dbReference type="ARBA" id="ARBA00063680"/>
    </source>
</evidence>
<keyword evidence="26" id="KW-1185">Reference proteome</keyword>
<evidence type="ECO:0000256" key="7">
    <source>
        <dbReference type="ARBA" id="ARBA00022490"/>
    </source>
</evidence>
<evidence type="ECO:0000256" key="11">
    <source>
        <dbReference type="ARBA" id="ARBA00022741"/>
    </source>
</evidence>
<dbReference type="SUPFAM" id="SSF56112">
    <property type="entry name" value="Protein kinase-like (PK-like)"/>
    <property type="match status" value="1"/>
</dbReference>
<comment type="catalytic activity">
    <reaction evidence="17">
        <text>L-seryl-[protein] + ATP = O-phospho-L-seryl-[protein] + ADP + H(+)</text>
        <dbReference type="Rhea" id="RHEA:17989"/>
        <dbReference type="Rhea" id="RHEA-COMP:9863"/>
        <dbReference type="Rhea" id="RHEA-COMP:11604"/>
        <dbReference type="ChEBI" id="CHEBI:15378"/>
        <dbReference type="ChEBI" id="CHEBI:29999"/>
        <dbReference type="ChEBI" id="CHEBI:30616"/>
        <dbReference type="ChEBI" id="CHEBI:83421"/>
        <dbReference type="ChEBI" id="CHEBI:456216"/>
        <dbReference type="EC" id="2.7.11.1"/>
    </reaction>
</comment>
<feature type="compositionally biased region" description="Polar residues" evidence="22">
    <location>
        <begin position="16"/>
        <end position="27"/>
    </location>
</feature>
<dbReference type="Gene3D" id="3.30.310.80">
    <property type="entry name" value="Kinase associated domain 1, KA1"/>
    <property type="match status" value="1"/>
</dbReference>
<feature type="region of interest" description="Disordered" evidence="22">
    <location>
        <begin position="361"/>
        <end position="387"/>
    </location>
</feature>
<evidence type="ECO:0000313" key="26">
    <source>
        <dbReference type="Proteomes" id="UP000050795"/>
    </source>
</evidence>
<feature type="compositionally biased region" description="Polar residues" evidence="22">
    <location>
        <begin position="820"/>
        <end position="829"/>
    </location>
</feature>
<comment type="subunit">
    <text evidence="19">Interacts with MAPT/TAU. Interacts with DLG5 (via coiled-coil domain). Interacts with STK3/MST2 and STK4/MST1 in the presence of DLG5. Interacts with YWHAB, YWHAG, YWHAQ and YWHAZ. Interacts with PKP2 (via N-terminus). Interacts with CDC25C. Interacts with KSR1.</text>
</comment>
<evidence type="ECO:0000256" key="15">
    <source>
        <dbReference type="ARBA" id="ARBA00023273"/>
    </source>
</evidence>
<evidence type="ECO:0000256" key="21">
    <source>
        <dbReference type="PROSITE-ProRule" id="PRU10141"/>
    </source>
</evidence>
<feature type="compositionally biased region" description="Low complexity" evidence="22">
    <location>
        <begin position="1"/>
        <end position="14"/>
    </location>
</feature>
<keyword evidence="8" id="KW-0723">Serine/threonine-protein kinase</keyword>
<dbReference type="PROSITE" id="PS50030">
    <property type="entry name" value="UBA"/>
    <property type="match status" value="1"/>
</dbReference>
<dbReference type="InterPro" id="IPR028375">
    <property type="entry name" value="KA1/Ssp2_C"/>
</dbReference>
<dbReference type="Pfam" id="PF00069">
    <property type="entry name" value="Pkinase"/>
    <property type="match status" value="1"/>
</dbReference>
<evidence type="ECO:0000256" key="13">
    <source>
        <dbReference type="ARBA" id="ARBA00022840"/>
    </source>
</evidence>
<keyword evidence="12" id="KW-0418">Kinase</keyword>
<dbReference type="PROSITE" id="PS00108">
    <property type="entry name" value="PROTEIN_KINASE_ST"/>
    <property type="match status" value="1"/>
</dbReference>
<keyword evidence="14" id="KW-0472">Membrane</keyword>
<evidence type="ECO:0000259" key="24">
    <source>
        <dbReference type="PROSITE" id="PS50030"/>
    </source>
</evidence>
<dbReference type="CDD" id="cd14337">
    <property type="entry name" value="UBA_MARK_Par1"/>
    <property type="match status" value="1"/>
</dbReference>
<dbReference type="PANTHER" id="PTHR24346:SF82">
    <property type="entry name" value="KP78A-RELATED"/>
    <property type="match status" value="1"/>
</dbReference>
<dbReference type="PANTHER" id="PTHR24346">
    <property type="entry name" value="MAP/MICROTUBULE AFFINITY-REGULATING KINASE"/>
    <property type="match status" value="1"/>
</dbReference>
<keyword evidence="9" id="KW-0597">Phosphoprotein</keyword>
<dbReference type="Pfam" id="PF02149">
    <property type="entry name" value="KA1"/>
    <property type="match status" value="1"/>
</dbReference>
<evidence type="ECO:0000256" key="4">
    <source>
        <dbReference type="ARBA" id="ARBA00006234"/>
    </source>
</evidence>
<comment type="similarity">
    <text evidence="4">Belongs to the protein kinase superfamily. CAMK Ser/Thr protein kinase family. SNF1 subfamily.</text>
</comment>
<feature type="compositionally biased region" description="Low complexity" evidence="22">
    <location>
        <begin position="693"/>
        <end position="732"/>
    </location>
</feature>
<evidence type="ECO:0000313" key="27">
    <source>
        <dbReference type="WBParaSite" id="TREG1_67890.5"/>
    </source>
</evidence>
<keyword evidence="10" id="KW-0808">Transferase</keyword>
<evidence type="ECO:0000256" key="9">
    <source>
        <dbReference type="ARBA" id="ARBA00022553"/>
    </source>
</evidence>
<dbReference type="CDD" id="cd14072">
    <property type="entry name" value="STKc_MARK"/>
    <property type="match status" value="1"/>
</dbReference>
<dbReference type="SUPFAM" id="SSF46934">
    <property type="entry name" value="UBA-like"/>
    <property type="match status" value="1"/>
</dbReference>
<feature type="compositionally biased region" description="Low complexity" evidence="22">
    <location>
        <begin position="450"/>
        <end position="469"/>
    </location>
</feature>
<feature type="domain" description="KA1" evidence="25">
    <location>
        <begin position="1133"/>
        <end position="1182"/>
    </location>
</feature>
<accession>A0AA85KBZ0</accession>
<proteinExistence type="inferred from homology"/>
<dbReference type="InterPro" id="IPR001772">
    <property type="entry name" value="KA1_dom"/>
</dbReference>
<evidence type="ECO:0000256" key="17">
    <source>
        <dbReference type="ARBA" id="ARBA00048679"/>
    </source>
</evidence>
<dbReference type="InterPro" id="IPR009060">
    <property type="entry name" value="UBA-like_sf"/>
</dbReference>
<dbReference type="SUPFAM" id="SSF103243">
    <property type="entry name" value="KA1-like"/>
    <property type="match status" value="1"/>
</dbReference>
<dbReference type="GO" id="GO:0035556">
    <property type="term" value="P:intracellular signal transduction"/>
    <property type="evidence" value="ECO:0007669"/>
    <property type="project" value="TreeGrafter"/>
</dbReference>
<dbReference type="CDD" id="cd12196">
    <property type="entry name" value="MARK1-3_C"/>
    <property type="match status" value="1"/>
</dbReference>
<reference evidence="27" key="2">
    <citation type="submission" date="2023-11" db="UniProtKB">
        <authorList>
            <consortium name="WormBaseParasite"/>
        </authorList>
    </citation>
    <scope>IDENTIFICATION</scope>
</reference>
<dbReference type="FunFam" id="1.10.510.10:FF:001032">
    <property type="entry name" value="KP78b, isoform A"/>
    <property type="match status" value="1"/>
</dbReference>
<evidence type="ECO:0000256" key="5">
    <source>
        <dbReference type="ARBA" id="ARBA00012513"/>
    </source>
</evidence>
<evidence type="ECO:0000256" key="16">
    <source>
        <dbReference type="ARBA" id="ARBA00047899"/>
    </source>
</evidence>
<dbReference type="Gene3D" id="3.30.200.20">
    <property type="entry name" value="Phosphorylase Kinase, domain 1"/>
    <property type="match status" value="1"/>
</dbReference>
<dbReference type="FunFam" id="1.10.8.10:FF:000005">
    <property type="entry name" value="Non-specific serine/threonine protein kinase"/>
    <property type="match status" value="1"/>
</dbReference>
<evidence type="ECO:0000256" key="8">
    <source>
        <dbReference type="ARBA" id="ARBA00022527"/>
    </source>
</evidence>
<comment type="subcellular location">
    <subcellularLocation>
        <location evidence="1">Cell membrane</location>
    </subcellularLocation>
    <subcellularLocation>
        <location evidence="2">Cell projection</location>
    </subcellularLocation>
    <subcellularLocation>
        <location evidence="3">Cytoplasm</location>
    </subcellularLocation>
</comment>
<feature type="region of interest" description="Disordered" evidence="22">
    <location>
        <begin position="1040"/>
        <end position="1086"/>
    </location>
</feature>
<dbReference type="FunFam" id="3.30.200.20:FF:000003">
    <property type="entry name" value="Non-specific serine/threonine protein kinase"/>
    <property type="match status" value="1"/>
</dbReference>
<dbReference type="AlphaFoldDB" id="A0AA85KBZ0"/>
<evidence type="ECO:0000256" key="1">
    <source>
        <dbReference type="ARBA" id="ARBA00004236"/>
    </source>
</evidence>
<feature type="compositionally biased region" description="Polar residues" evidence="22">
    <location>
        <begin position="615"/>
        <end position="633"/>
    </location>
</feature>
<feature type="compositionally biased region" description="Low complexity" evidence="22">
    <location>
        <begin position="782"/>
        <end position="803"/>
    </location>
</feature>
<dbReference type="GO" id="GO:0000226">
    <property type="term" value="P:microtubule cytoskeleton organization"/>
    <property type="evidence" value="ECO:0007669"/>
    <property type="project" value="TreeGrafter"/>
</dbReference>
<dbReference type="InterPro" id="IPR049508">
    <property type="entry name" value="MARK1-4_cat"/>
</dbReference>
<evidence type="ECO:0000259" key="23">
    <source>
        <dbReference type="PROSITE" id="PS50011"/>
    </source>
</evidence>
<dbReference type="InterPro" id="IPR000719">
    <property type="entry name" value="Prot_kinase_dom"/>
</dbReference>
<dbReference type="Gene3D" id="1.10.510.10">
    <property type="entry name" value="Transferase(Phosphotransferase) domain 1"/>
    <property type="match status" value="1"/>
</dbReference>
<dbReference type="GO" id="GO:0050321">
    <property type="term" value="F:tau-protein kinase activity"/>
    <property type="evidence" value="ECO:0007669"/>
    <property type="project" value="TreeGrafter"/>
</dbReference>
<dbReference type="InterPro" id="IPR011009">
    <property type="entry name" value="Kinase-like_dom_sf"/>
</dbReference>
<evidence type="ECO:0000259" key="25">
    <source>
        <dbReference type="PROSITE" id="PS50032"/>
    </source>
</evidence>
<dbReference type="PROSITE" id="PS50032">
    <property type="entry name" value="KA1"/>
    <property type="match status" value="1"/>
</dbReference>
<feature type="compositionally biased region" description="Polar residues" evidence="22">
    <location>
        <begin position="433"/>
        <end position="442"/>
    </location>
</feature>
<dbReference type="SMART" id="SM00165">
    <property type="entry name" value="UBA"/>
    <property type="match status" value="1"/>
</dbReference>
<feature type="binding site" evidence="21">
    <location>
        <position position="75"/>
    </location>
    <ligand>
        <name>ATP</name>
        <dbReference type="ChEBI" id="CHEBI:30616"/>
    </ligand>
</feature>
<dbReference type="PROSITE" id="PS00107">
    <property type="entry name" value="PROTEIN_KINASE_ATP"/>
    <property type="match status" value="1"/>
</dbReference>
<dbReference type="WBParaSite" id="TREG1_67890.5">
    <property type="protein sequence ID" value="TREG1_67890.5"/>
    <property type="gene ID" value="TREG1_67890"/>
</dbReference>
<dbReference type="GO" id="GO:0005524">
    <property type="term" value="F:ATP binding"/>
    <property type="evidence" value="ECO:0007669"/>
    <property type="project" value="UniProtKB-UniRule"/>
</dbReference>
<keyword evidence="7" id="KW-0963">Cytoplasm</keyword>
<dbReference type="Gene3D" id="1.10.8.10">
    <property type="entry name" value="DNA helicase RuvA subunit, C-terminal domain"/>
    <property type="match status" value="1"/>
</dbReference>
<evidence type="ECO:0000256" key="6">
    <source>
        <dbReference type="ARBA" id="ARBA00022475"/>
    </source>
</evidence>
<feature type="compositionally biased region" description="Polar residues" evidence="22">
    <location>
        <begin position="664"/>
        <end position="674"/>
    </location>
</feature>
<evidence type="ECO:0000256" key="2">
    <source>
        <dbReference type="ARBA" id="ARBA00004316"/>
    </source>
</evidence>
<feature type="region of interest" description="Disordered" evidence="22">
    <location>
        <begin position="782"/>
        <end position="831"/>
    </location>
</feature>
<feature type="domain" description="UBA" evidence="24">
    <location>
        <begin position="316"/>
        <end position="356"/>
    </location>
</feature>
<evidence type="ECO:0000256" key="10">
    <source>
        <dbReference type="ARBA" id="ARBA00022679"/>
    </source>
</evidence>
<comment type="catalytic activity">
    <reaction evidence="16">
        <text>L-threonyl-[protein] + ATP = O-phospho-L-threonyl-[protein] + ADP + H(+)</text>
        <dbReference type="Rhea" id="RHEA:46608"/>
        <dbReference type="Rhea" id="RHEA-COMP:11060"/>
        <dbReference type="Rhea" id="RHEA-COMP:11605"/>
        <dbReference type="ChEBI" id="CHEBI:15378"/>
        <dbReference type="ChEBI" id="CHEBI:30013"/>
        <dbReference type="ChEBI" id="CHEBI:30616"/>
        <dbReference type="ChEBI" id="CHEBI:61977"/>
        <dbReference type="ChEBI" id="CHEBI:456216"/>
        <dbReference type="EC" id="2.7.11.1"/>
    </reaction>
</comment>
<feature type="compositionally biased region" description="Polar residues" evidence="22">
    <location>
        <begin position="920"/>
        <end position="932"/>
    </location>
</feature>
<keyword evidence="11 21" id="KW-0547">Nucleotide-binding</keyword>
<dbReference type="SMART" id="SM00220">
    <property type="entry name" value="S_TKc"/>
    <property type="match status" value="1"/>
</dbReference>
<evidence type="ECO:0000256" key="3">
    <source>
        <dbReference type="ARBA" id="ARBA00004496"/>
    </source>
</evidence>
<reference evidence="26" key="1">
    <citation type="submission" date="2022-06" db="EMBL/GenBank/DDBJ databases">
        <authorList>
            <person name="Berger JAMES D."/>
            <person name="Berger JAMES D."/>
        </authorList>
    </citation>
    <scope>NUCLEOTIDE SEQUENCE [LARGE SCALE GENOMIC DNA]</scope>
</reference>
<feature type="region of interest" description="Disordered" evidence="22">
    <location>
        <begin position="601"/>
        <end position="744"/>
    </location>
</feature>
<dbReference type="PROSITE" id="PS50011">
    <property type="entry name" value="PROTEIN_KINASE_DOM"/>
    <property type="match status" value="1"/>
</dbReference>
<dbReference type="GO" id="GO:0005737">
    <property type="term" value="C:cytoplasm"/>
    <property type="evidence" value="ECO:0007669"/>
    <property type="project" value="UniProtKB-SubCell"/>
</dbReference>
<keyword evidence="6" id="KW-1003">Cell membrane</keyword>